<sequence length="213" mass="23377">MGTPSKMLTNYHAEFLAHLKGIANAGEVIEACRKYKTNEDNFASHVNGRLKGGLAMDHYLNDFLLLRSAIRATFTQPMTLYRLTSDLEFSAPAARVLNGRFPYQAFMSTADSPTKLNSFKQSGGRPLLLEIECPAGIALAPFDLFAGTEEDEILLGCGTTFEVKSGPRELNANEISGHIPMYDRQSLDLLQLKVVESPAYVDLANLVSLESSL</sequence>
<protein>
    <recommendedName>
        <fullName evidence="1">ADP ribosyltransferase domain-containing protein</fullName>
    </recommendedName>
</protein>
<evidence type="ECO:0000259" key="1">
    <source>
        <dbReference type="Pfam" id="PF03496"/>
    </source>
</evidence>
<evidence type="ECO:0000313" key="2">
    <source>
        <dbReference type="EMBL" id="CAA2108217.1"/>
    </source>
</evidence>
<name>A0A679JBX2_VARPD</name>
<dbReference type="Gene3D" id="3.90.176.10">
    <property type="entry name" value="Toxin ADP-ribosyltransferase, Chain A, domain 1"/>
    <property type="match status" value="1"/>
</dbReference>
<organism evidence="2">
    <name type="scientific">Variovorax paradoxus</name>
    <dbReference type="NCBI Taxonomy" id="34073"/>
    <lineage>
        <taxon>Bacteria</taxon>
        <taxon>Pseudomonadati</taxon>
        <taxon>Pseudomonadota</taxon>
        <taxon>Betaproteobacteria</taxon>
        <taxon>Burkholderiales</taxon>
        <taxon>Comamonadaceae</taxon>
        <taxon>Variovorax</taxon>
    </lineage>
</organism>
<accession>A0A679JBX2</accession>
<proteinExistence type="predicted"/>
<dbReference type="GO" id="GO:0005576">
    <property type="term" value="C:extracellular region"/>
    <property type="evidence" value="ECO:0007669"/>
    <property type="project" value="InterPro"/>
</dbReference>
<dbReference type="EMBL" id="LR743507">
    <property type="protein sequence ID" value="CAA2108217.1"/>
    <property type="molecule type" value="Genomic_DNA"/>
</dbReference>
<feature type="domain" description="ADP ribosyltransferase" evidence="1">
    <location>
        <begin position="88"/>
        <end position="165"/>
    </location>
</feature>
<gene>
    <name evidence="2" type="ORF">VVAX_04727</name>
</gene>
<dbReference type="Pfam" id="PF03496">
    <property type="entry name" value="ADPrib_exo_Tox"/>
    <property type="match status" value="1"/>
</dbReference>
<dbReference type="AlphaFoldDB" id="A0A679JBX2"/>
<dbReference type="InterPro" id="IPR003540">
    <property type="entry name" value="ADP-ribosyltransferase"/>
</dbReference>
<dbReference type="SUPFAM" id="SSF56399">
    <property type="entry name" value="ADP-ribosylation"/>
    <property type="match status" value="1"/>
</dbReference>
<reference evidence="2" key="1">
    <citation type="submission" date="2019-12" db="EMBL/GenBank/DDBJ databases">
        <authorList>
            <person name="Cremers G."/>
        </authorList>
    </citation>
    <scope>NUCLEOTIDE SEQUENCE</scope>
    <source>
        <strain evidence="2">Vvax</strain>
    </source>
</reference>